<evidence type="ECO:0000313" key="1">
    <source>
        <dbReference type="EMBL" id="VAW37906.1"/>
    </source>
</evidence>
<name>A0A3B0W021_9ZZZZ</name>
<gene>
    <name evidence="1" type="ORF">MNBD_CHLOROFLEXI01-1643</name>
</gene>
<dbReference type="AlphaFoldDB" id="A0A3B0W021"/>
<accession>A0A3B0W021</accession>
<organism evidence="1">
    <name type="scientific">hydrothermal vent metagenome</name>
    <dbReference type="NCBI Taxonomy" id="652676"/>
    <lineage>
        <taxon>unclassified sequences</taxon>
        <taxon>metagenomes</taxon>
        <taxon>ecological metagenomes</taxon>
    </lineage>
</organism>
<proteinExistence type="predicted"/>
<protein>
    <submittedName>
        <fullName evidence="1">Uncharacterized protein</fullName>
    </submittedName>
</protein>
<dbReference type="EMBL" id="UOEU01000686">
    <property type="protein sequence ID" value="VAW37906.1"/>
    <property type="molecule type" value="Genomic_DNA"/>
</dbReference>
<feature type="non-terminal residue" evidence="1">
    <location>
        <position position="1"/>
    </location>
</feature>
<sequence length="282" mass="30277">SIGGFIYSGRAVDAVVTTLDSTLELTGTSLSTVEDTLNLVRGTIGDVNASLVTVETTADTLAKTLGDTQPLLAEVAQIVGEDAPDSIESVQQAIPEMADVAGVIDDTLLTLNNFKIDEEILGFELKYDLGVNYQPTTSFEETVSGLGSSFDGLPDRLRELEPSLVAANENLGAVSENIYAVSDDLVTINGRIAEVEPLLDDYIGIVQNIDSSLSQTQSSIQAQAGNVKLVLKVALAWLGFLQFSLLYLGWDLMTRVDEEDIEEEVEEAVEEALEKLGLDETK</sequence>
<reference evidence="1" key="1">
    <citation type="submission" date="2018-06" db="EMBL/GenBank/DDBJ databases">
        <authorList>
            <person name="Zhirakovskaya E."/>
        </authorList>
    </citation>
    <scope>NUCLEOTIDE SEQUENCE</scope>
</reference>